<dbReference type="InterPro" id="IPR051397">
    <property type="entry name" value="Zn-ADH-like_protein"/>
</dbReference>
<evidence type="ECO:0000313" key="2">
    <source>
        <dbReference type="EMBL" id="SEO56668.1"/>
    </source>
</evidence>
<dbReference type="OrthoDB" id="4190732at2"/>
<dbReference type="RefSeq" id="WP_091940337.1">
    <property type="nucleotide sequence ID" value="NZ_FOEE01000002.1"/>
</dbReference>
<dbReference type="InterPro" id="IPR013149">
    <property type="entry name" value="ADH-like_C"/>
</dbReference>
<dbReference type="Gene3D" id="3.40.50.720">
    <property type="entry name" value="NAD(P)-binding Rossmann-like Domain"/>
    <property type="match status" value="1"/>
</dbReference>
<dbReference type="SUPFAM" id="SSF50129">
    <property type="entry name" value="GroES-like"/>
    <property type="match status" value="1"/>
</dbReference>
<dbReference type="Gene3D" id="3.90.180.10">
    <property type="entry name" value="Medium-chain alcohol dehydrogenases, catalytic domain"/>
    <property type="match status" value="1"/>
</dbReference>
<name>A0A1H8QRN8_9ACTN</name>
<dbReference type="PANTHER" id="PTHR43677">
    <property type="entry name" value="SHORT-CHAIN DEHYDROGENASE/REDUCTASE"/>
    <property type="match status" value="1"/>
</dbReference>
<dbReference type="InterPro" id="IPR036291">
    <property type="entry name" value="NAD(P)-bd_dom_sf"/>
</dbReference>
<dbReference type="SUPFAM" id="SSF51735">
    <property type="entry name" value="NAD(P)-binding Rossmann-fold domains"/>
    <property type="match status" value="1"/>
</dbReference>
<protein>
    <submittedName>
        <fullName evidence="2">NADPH2:quinone reductase</fullName>
    </submittedName>
</protein>
<accession>A0A1H8QRN8</accession>
<keyword evidence="3" id="KW-1185">Reference proteome</keyword>
<dbReference type="InterPro" id="IPR013154">
    <property type="entry name" value="ADH-like_N"/>
</dbReference>
<gene>
    <name evidence="2" type="ORF">SAMN05660991_00752</name>
</gene>
<dbReference type="InterPro" id="IPR011032">
    <property type="entry name" value="GroES-like_sf"/>
</dbReference>
<organism evidence="2 3">
    <name type="scientific">Trujillonella endophytica</name>
    <dbReference type="NCBI Taxonomy" id="673521"/>
    <lineage>
        <taxon>Bacteria</taxon>
        <taxon>Bacillati</taxon>
        <taxon>Actinomycetota</taxon>
        <taxon>Actinomycetes</taxon>
        <taxon>Geodermatophilales</taxon>
        <taxon>Geodermatophilaceae</taxon>
        <taxon>Trujillonella</taxon>
    </lineage>
</organism>
<dbReference type="STRING" id="673521.SAMN05660991_00752"/>
<evidence type="ECO:0000259" key="1">
    <source>
        <dbReference type="SMART" id="SM00829"/>
    </source>
</evidence>
<dbReference type="InterPro" id="IPR020843">
    <property type="entry name" value="ER"/>
</dbReference>
<reference evidence="3" key="1">
    <citation type="submission" date="2016-10" db="EMBL/GenBank/DDBJ databases">
        <authorList>
            <person name="Varghese N."/>
            <person name="Submissions S."/>
        </authorList>
    </citation>
    <scope>NUCLEOTIDE SEQUENCE [LARGE SCALE GENOMIC DNA]</scope>
    <source>
        <strain evidence="3">DSM 45413</strain>
    </source>
</reference>
<proteinExistence type="predicted"/>
<dbReference type="Proteomes" id="UP000198960">
    <property type="component" value="Unassembled WGS sequence"/>
</dbReference>
<dbReference type="AlphaFoldDB" id="A0A1H8QRN8"/>
<dbReference type="EMBL" id="FOEE01000002">
    <property type="protein sequence ID" value="SEO56668.1"/>
    <property type="molecule type" value="Genomic_DNA"/>
</dbReference>
<dbReference type="Pfam" id="PF00107">
    <property type="entry name" value="ADH_zinc_N"/>
    <property type="match status" value="1"/>
</dbReference>
<sequence>MRAAVISSLTGPDSVEVRDIADPVPHPGQVLIDVAYAGVVFPDVLQTRGEYQLRPVLPFTPGWEVAGVVREDAAGFSAGDRVAAMPIIGGFAETVAVDAAMVFPLPADVPLDKGAALPLNYLTVHFALALRARLAAGETVLVHGAAGGVGSAACQLAAAYGARVIAVASTPDKAAVARAAGAHEVVAVDGFREAVRRITDGRGVDVVIDPVGGDRFLDSLRSLTRHGRLVVLGFTGREIPTLKVNRLLLTNTTVMGAGAAEVWQSEPGHAADQWRDLVPLMQSKAIDPPIGSVFGLDEVPSALRELDQRRAAGRVLIRVGEPVR</sequence>
<dbReference type="PANTHER" id="PTHR43677:SF4">
    <property type="entry name" value="QUINONE OXIDOREDUCTASE-LIKE PROTEIN 2"/>
    <property type="match status" value="1"/>
</dbReference>
<dbReference type="Pfam" id="PF08240">
    <property type="entry name" value="ADH_N"/>
    <property type="match status" value="1"/>
</dbReference>
<evidence type="ECO:0000313" key="3">
    <source>
        <dbReference type="Proteomes" id="UP000198960"/>
    </source>
</evidence>
<dbReference type="SMART" id="SM00829">
    <property type="entry name" value="PKS_ER"/>
    <property type="match status" value="1"/>
</dbReference>
<dbReference type="GO" id="GO:0016491">
    <property type="term" value="F:oxidoreductase activity"/>
    <property type="evidence" value="ECO:0007669"/>
    <property type="project" value="InterPro"/>
</dbReference>
<feature type="domain" description="Enoyl reductase (ER)" evidence="1">
    <location>
        <begin position="11"/>
        <end position="317"/>
    </location>
</feature>
<dbReference type="CDD" id="cd08241">
    <property type="entry name" value="QOR1"/>
    <property type="match status" value="1"/>
</dbReference>